<name>A0A0D2E2Q2_9EURO</name>
<keyword evidence="6" id="KW-1185">Reference proteome</keyword>
<proteinExistence type="inferred from homology"/>
<gene>
    <name evidence="5" type="ORF">PV04_04547</name>
</gene>
<dbReference type="InterPro" id="IPR000560">
    <property type="entry name" value="His_Pase_clade-2"/>
</dbReference>
<evidence type="ECO:0000256" key="3">
    <source>
        <dbReference type="ARBA" id="ARBA00022801"/>
    </source>
</evidence>
<feature type="chain" id="PRO_5002256336" description="3-phytase" evidence="4">
    <location>
        <begin position="21"/>
        <end position="562"/>
    </location>
</feature>
<dbReference type="PANTHER" id="PTHR20963">
    <property type="entry name" value="MULTIPLE INOSITOL POLYPHOSPHATE PHOSPHATASE-RELATED"/>
    <property type="match status" value="1"/>
</dbReference>
<evidence type="ECO:0000256" key="1">
    <source>
        <dbReference type="ARBA" id="ARBA00005375"/>
    </source>
</evidence>
<evidence type="ECO:0000256" key="4">
    <source>
        <dbReference type="SAM" id="SignalP"/>
    </source>
</evidence>
<keyword evidence="3" id="KW-0378">Hydrolase</keyword>
<dbReference type="GO" id="GO:0016158">
    <property type="term" value="F:inositol hexakisphosphate 3-phosphatase activity"/>
    <property type="evidence" value="ECO:0007669"/>
    <property type="project" value="UniProtKB-EC"/>
</dbReference>
<dbReference type="PROSITE" id="PS00616">
    <property type="entry name" value="HIS_ACID_PHOSPHAT_1"/>
    <property type="match status" value="1"/>
</dbReference>
<sequence>MHFQSAVLVAALSCLATSSPAPRYRRQTGSSSSAELLTDINAIQQYWGQMTPYADNAEDYFGVSDVGLPDGCQVEQAHLLQRHGSRFPGSTFDDGPNMANFAEKVANWTRTHTSSNSSSQFTGNLTFLNSYQYNIGSAYLTGIGASQSFLSGVTFWNRYGRILYNATQGQLAYNATFANGTNRPKLTLRTTSQSRIENTQISWTLGFFGPSFQPTPSETLANWTSPFNLVVIPEGGTENNTLASYDSCFNDNELVPGYIGDLDLLSYLPVYLSGAQSRLSQYVPSGFNLTINDTFALQTICAYETNYIGRSDFCTLFTEDEWAGFENALDIEYYYDYSYGNPTGRAQGIGYLQELLARLQDQYITTSTSSVNSSLTNNSRTFPLGQRLYADFSHDDIIISTLTAASLDYLKDPPSLTQFPPDPDRRFILSHLTPFSARLVTEVVGCGSASPAPKRVSQTQYSPTQYGYRPDNATFKFVRMRLNNGILPLSTIRGGYCGNRTDGLCPLNAFITSQDSASGLSNYDYVCFGNYSINYPNNGTDYDGTLFSGSARRRDFRSARSW</sequence>
<dbReference type="GO" id="GO:0003993">
    <property type="term" value="F:acid phosphatase activity"/>
    <property type="evidence" value="ECO:0007669"/>
    <property type="project" value="TreeGrafter"/>
</dbReference>
<evidence type="ECO:0000256" key="2">
    <source>
        <dbReference type="ARBA" id="ARBA00012632"/>
    </source>
</evidence>
<dbReference type="HOGENOM" id="CLU_020880_2_0_1"/>
<organism evidence="5 6">
    <name type="scientific">Phialophora macrospora</name>
    <dbReference type="NCBI Taxonomy" id="1851006"/>
    <lineage>
        <taxon>Eukaryota</taxon>
        <taxon>Fungi</taxon>
        <taxon>Dikarya</taxon>
        <taxon>Ascomycota</taxon>
        <taxon>Pezizomycotina</taxon>
        <taxon>Eurotiomycetes</taxon>
        <taxon>Chaetothyriomycetidae</taxon>
        <taxon>Chaetothyriales</taxon>
        <taxon>Herpotrichiellaceae</taxon>
        <taxon>Phialophora</taxon>
    </lineage>
</organism>
<keyword evidence="4" id="KW-0732">Signal</keyword>
<dbReference type="CDD" id="cd07061">
    <property type="entry name" value="HP_HAP_like"/>
    <property type="match status" value="1"/>
</dbReference>
<comment type="similarity">
    <text evidence="1">Belongs to the histidine acid phosphatase family.</text>
</comment>
<dbReference type="Proteomes" id="UP000054266">
    <property type="component" value="Unassembled WGS sequence"/>
</dbReference>
<dbReference type="AlphaFoldDB" id="A0A0D2E2Q2"/>
<evidence type="ECO:0000313" key="5">
    <source>
        <dbReference type="EMBL" id="KIW68612.1"/>
    </source>
</evidence>
<dbReference type="InterPro" id="IPR033379">
    <property type="entry name" value="Acid_Pase_AS"/>
</dbReference>
<feature type="signal peptide" evidence="4">
    <location>
        <begin position="1"/>
        <end position="20"/>
    </location>
</feature>
<evidence type="ECO:0000313" key="6">
    <source>
        <dbReference type="Proteomes" id="UP000054266"/>
    </source>
</evidence>
<dbReference type="EMBL" id="KN846958">
    <property type="protein sequence ID" value="KIW68612.1"/>
    <property type="molecule type" value="Genomic_DNA"/>
</dbReference>
<dbReference type="SUPFAM" id="SSF53254">
    <property type="entry name" value="Phosphoglycerate mutase-like"/>
    <property type="match status" value="1"/>
</dbReference>
<dbReference type="PANTHER" id="PTHR20963:SF43">
    <property type="entry name" value="PUTATIVE (AFU_ORTHOLOGUE AFUA_7G01240)-RELATED"/>
    <property type="match status" value="1"/>
</dbReference>
<accession>A0A0D2E2Q2</accession>
<protein>
    <recommendedName>
        <fullName evidence="2">3-phytase</fullName>
        <ecNumber evidence="2">3.1.3.8</ecNumber>
    </recommendedName>
</protein>
<dbReference type="Pfam" id="PF00328">
    <property type="entry name" value="His_Phos_2"/>
    <property type="match status" value="1"/>
</dbReference>
<dbReference type="STRING" id="5601.A0A0D2E2Q2"/>
<dbReference type="Gene3D" id="3.40.50.1240">
    <property type="entry name" value="Phosphoglycerate mutase-like"/>
    <property type="match status" value="1"/>
</dbReference>
<dbReference type="EC" id="3.1.3.8" evidence="2"/>
<dbReference type="InterPro" id="IPR029033">
    <property type="entry name" value="His_PPase_superfam"/>
</dbReference>
<reference evidence="5 6" key="1">
    <citation type="submission" date="2015-01" db="EMBL/GenBank/DDBJ databases">
        <title>The Genome Sequence of Capronia semiimmersa CBS27337.</title>
        <authorList>
            <consortium name="The Broad Institute Genomics Platform"/>
            <person name="Cuomo C."/>
            <person name="de Hoog S."/>
            <person name="Gorbushina A."/>
            <person name="Stielow B."/>
            <person name="Teixiera M."/>
            <person name="Abouelleil A."/>
            <person name="Chapman S.B."/>
            <person name="Priest M."/>
            <person name="Young S.K."/>
            <person name="Wortman J."/>
            <person name="Nusbaum C."/>
            <person name="Birren B."/>
        </authorList>
    </citation>
    <scope>NUCLEOTIDE SEQUENCE [LARGE SCALE GENOMIC DNA]</scope>
    <source>
        <strain evidence="5 6">CBS 27337</strain>
    </source>
</reference>